<dbReference type="Pfam" id="PF01451">
    <property type="entry name" value="LMWPc"/>
    <property type="match status" value="1"/>
</dbReference>
<evidence type="ECO:0000313" key="3">
    <source>
        <dbReference type="Proteomes" id="UP001241758"/>
    </source>
</evidence>
<dbReference type="InterPro" id="IPR023485">
    <property type="entry name" value="Ptyr_pPase"/>
</dbReference>
<protein>
    <submittedName>
        <fullName evidence="2">Low molecular weight phosphatase family protein</fullName>
    </submittedName>
</protein>
<dbReference type="EMBL" id="JASCTH010000014">
    <property type="protein sequence ID" value="MDI6101300.1"/>
    <property type="molecule type" value="Genomic_DNA"/>
</dbReference>
<gene>
    <name evidence="2" type="ORF">QLQ12_22040</name>
</gene>
<keyword evidence="3" id="KW-1185">Reference proteome</keyword>
<dbReference type="SUPFAM" id="SSF52788">
    <property type="entry name" value="Phosphotyrosine protein phosphatases I"/>
    <property type="match status" value="1"/>
</dbReference>
<dbReference type="Proteomes" id="UP001241758">
    <property type="component" value="Unassembled WGS sequence"/>
</dbReference>
<dbReference type="PANTHER" id="PTHR11717:SF31">
    <property type="entry name" value="LOW MOLECULAR WEIGHT PROTEIN-TYROSINE-PHOSPHATASE ETP-RELATED"/>
    <property type="match status" value="1"/>
</dbReference>
<reference evidence="2 3" key="1">
    <citation type="submission" date="2023-05" db="EMBL/GenBank/DDBJ databases">
        <title>Actinoplanes sp. NEAU-A12 genome sequencing.</title>
        <authorList>
            <person name="Wang Z.-S."/>
        </authorList>
    </citation>
    <scope>NUCLEOTIDE SEQUENCE [LARGE SCALE GENOMIC DNA]</scope>
    <source>
        <strain evidence="2 3">NEAU-A12</strain>
    </source>
</reference>
<accession>A0ABT6WNS9</accession>
<dbReference type="InterPro" id="IPR036196">
    <property type="entry name" value="Ptyr_pPase_sf"/>
</dbReference>
<dbReference type="SMART" id="SM00226">
    <property type="entry name" value="LMWPc"/>
    <property type="match status" value="1"/>
</dbReference>
<organism evidence="2 3">
    <name type="scientific">Actinoplanes sandaracinus</name>
    <dbReference type="NCBI Taxonomy" id="3045177"/>
    <lineage>
        <taxon>Bacteria</taxon>
        <taxon>Bacillati</taxon>
        <taxon>Actinomycetota</taxon>
        <taxon>Actinomycetes</taxon>
        <taxon>Micromonosporales</taxon>
        <taxon>Micromonosporaceae</taxon>
        <taxon>Actinoplanes</taxon>
    </lineage>
</organism>
<dbReference type="InterPro" id="IPR050438">
    <property type="entry name" value="LMW_PTPase"/>
</dbReference>
<dbReference type="RefSeq" id="WP_282762171.1">
    <property type="nucleotide sequence ID" value="NZ_JASCTH010000014.1"/>
</dbReference>
<dbReference type="PANTHER" id="PTHR11717">
    <property type="entry name" value="LOW MOLECULAR WEIGHT PROTEIN TYROSINE PHOSPHATASE"/>
    <property type="match status" value="1"/>
</dbReference>
<name>A0ABT6WNS9_9ACTN</name>
<proteinExistence type="predicted"/>
<evidence type="ECO:0000259" key="1">
    <source>
        <dbReference type="SMART" id="SM00226"/>
    </source>
</evidence>
<comment type="caution">
    <text evidence="2">The sequence shown here is derived from an EMBL/GenBank/DDBJ whole genome shotgun (WGS) entry which is preliminary data.</text>
</comment>
<dbReference type="Gene3D" id="3.40.50.2300">
    <property type="match status" value="1"/>
</dbReference>
<sequence>MDQEQFRVLVVCHANLCRSPMAERLLRHGLAARLGSDDAAFQVGSAGTHAEADRPMHPLAWQVLTQAGVGSAGFRSRPLTGNLVAEADLVLTATRRQRSACVSLDPAAVRRTFTMRQFGRYAAAFTAPDAAPATPQQRLRALLERVPLIRAGLPIVPADQDDLPDPVQQQITAFRQCRTTIEQIVEAMATLIAGNPPTLPSAPPPAVRRLRA</sequence>
<evidence type="ECO:0000313" key="2">
    <source>
        <dbReference type="EMBL" id="MDI6101300.1"/>
    </source>
</evidence>
<feature type="domain" description="Phosphotyrosine protein phosphatase I" evidence="1">
    <location>
        <begin position="6"/>
        <end position="191"/>
    </location>
</feature>